<evidence type="ECO:0000256" key="1">
    <source>
        <dbReference type="SAM" id="Phobius"/>
    </source>
</evidence>
<feature type="transmembrane region" description="Helical" evidence="1">
    <location>
        <begin position="266"/>
        <end position="283"/>
    </location>
</feature>
<feature type="transmembrane region" description="Helical" evidence="1">
    <location>
        <begin position="72"/>
        <end position="95"/>
    </location>
</feature>
<dbReference type="EMBL" id="NMVI01000013">
    <property type="protein sequence ID" value="OYN88281.1"/>
    <property type="molecule type" value="Genomic_DNA"/>
</dbReference>
<proteinExistence type="predicted"/>
<evidence type="ECO:0000313" key="3">
    <source>
        <dbReference type="Proteomes" id="UP000216533"/>
    </source>
</evidence>
<organism evidence="2 3">
    <name type="scientific">Parenemella sanctibonifatiensis</name>
    <dbReference type="NCBI Taxonomy" id="2016505"/>
    <lineage>
        <taxon>Bacteria</taxon>
        <taxon>Bacillati</taxon>
        <taxon>Actinomycetota</taxon>
        <taxon>Actinomycetes</taxon>
        <taxon>Propionibacteriales</taxon>
        <taxon>Propionibacteriaceae</taxon>
        <taxon>Parenemella</taxon>
    </lineage>
</organism>
<feature type="transmembrane region" description="Helical" evidence="1">
    <location>
        <begin position="29"/>
        <end position="51"/>
    </location>
</feature>
<keyword evidence="1" id="KW-1133">Transmembrane helix</keyword>
<sequence>MAFVGTGLVLLAIVAFLTAAFLTSWSQGLLVLGGAITLGVVPLLVFGSSLAHHLRLQPAEDRVMLAGRGRGLGWFGVAVIGAALLASAAGTLVMVQDRDELWAGLVFLSPVPLLLLGVGLLVLSHRRRRGGPSLALLGPGQPDGTDGWEKAQPDQLLLSPSGALLPLADHGPDGIALPAGARWLPGGRGALTAWSRDGYRPTVAQARRLRIAARLLPGEVKDAVDPGHGLSLFLLGWLTLLCVLMSAALAWVALVNPQDESGLARLIPAALAVFPAVGGLILGQRLLRALRPDATGSMAMPAYVEPAGWRDHLFGAGLIPWPAIRHLAIRPDGIVLIVRDGYRLPKGHGDLGTWLNGLVYAVQGQPGPRRTLTYPPASGIHPLLPAAENAAAREGRNLEDDPLVVRWPPPS</sequence>
<evidence type="ECO:0000313" key="2">
    <source>
        <dbReference type="EMBL" id="OYN88281.1"/>
    </source>
</evidence>
<protein>
    <submittedName>
        <fullName evidence="2">Uncharacterized protein</fullName>
    </submittedName>
</protein>
<comment type="caution">
    <text evidence="2">The sequence shown here is derived from an EMBL/GenBank/DDBJ whole genome shotgun (WGS) entry which is preliminary data.</text>
</comment>
<dbReference type="RefSeq" id="WP_094450268.1">
    <property type="nucleotide sequence ID" value="NZ_NMVI01000013.1"/>
</dbReference>
<dbReference type="Proteomes" id="UP000216533">
    <property type="component" value="Unassembled WGS sequence"/>
</dbReference>
<reference evidence="2 3" key="1">
    <citation type="submission" date="2017-07" db="EMBL/GenBank/DDBJ databases">
        <title>Draft whole genome sequences of clinical Proprionibacteriaceae strains.</title>
        <authorList>
            <person name="Bernier A.-M."/>
            <person name="Bernard K."/>
            <person name="Domingo M.-C."/>
        </authorList>
    </citation>
    <scope>NUCLEOTIDE SEQUENCE [LARGE SCALE GENOMIC DNA]</scope>
    <source>
        <strain evidence="2 3">NML 160184</strain>
    </source>
</reference>
<dbReference type="AlphaFoldDB" id="A0A255EBI4"/>
<accession>A0A255EBI4</accession>
<gene>
    <name evidence="2" type="ORF">CGZ92_04910</name>
</gene>
<keyword evidence="1" id="KW-0812">Transmembrane</keyword>
<name>A0A255EBI4_9ACTN</name>
<keyword evidence="1" id="KW-0472">Membrane</keyword>
<feature type="transmembrane region" description="Helical" evidence="1">
    <location>
        <begin position="101"/>
        <end position="123"/>
    </location>
</feature>
<feature type="transmembrane region" description="Helical" evidence="1">
    <location>
        <begin position="230"/>
        <end position="254"/>
    </location>
</feature>